<reference evidence="2 3" key="1">
    <citation type="submission" date="2019-12" db="EMBL/GenBank/DDBJ databases">
        <title>Shinella kummerowiae sp. nov., a symbiotic bacterium isolated from root nodules of the herbal legume Kummerowia stipulacea.</title>
        <authorList>
            <person name="Gao J."/>
        </authorList>
    </citation>
    <scope>NUCLEOTIDE SEQUENCE [LARGE SCALE GENOMIC DNA]</scope>
    <source>
        <strain evidence="2 3">CCBAU 25048</strain>
    </source>
</reference>
<keyword evidence="3" id="KW-1185">Reference proteome</keyword>
<evidence type="ECO:0000313" key="3">
    <source>
        <dbReference type="Proteomes" id="UP000435802"/>
    </source>
</evidence>
<feature type="region of interest" description="Disordered" evidence="1">
    <location>
        <begin position="321"/>
        <end position="506"/>
    </location>
</feature>
<dbReference type="AlphaFoldDB" id="A0A6N8SJU1"/>
<sequence>MSDASDAAPVANKKPKTSKREKLAAREAKKTEKSKTRKAERTEKKADGWERKGRNSNGQKAYDFNSNTANGSFVAFDENTVNASRRVKGAYKEEIARNMDTGDAARSRSWAGGIKRKTEYTEERVDKETGQLEDVRTRKEKQNFAASKNIDYKENGAKTIERGTRKGMFSITYTNNPDGSRSFSGFKIGPFKINRSKGENGAKSFEVSFGKSLSYSTLTEANGNRTRNYNIGNIYANSTTVNSKGELVRSEKTYFGRRTKTIENTADGSTKYTTKGRSVNEMKRDGLDENQIKDAINEDIAAGKVYRLKRTNERGEVTRDYNRQTYKGKTSDYIAGDRDTNDVSRKSSGWGLSKTSSQTLSSEQRAARNERQEQLELESITSSTPGAFPSDLSPADRRMNRNASASSKVAQVKGVADAKGTDAKSVSSAASDKSSIASFATAAGNSVRSMVSGKGSIDSSATSKTAHSNASYSSTATTATANSQTKLQAKLDERSRGRETPSVSME</sequence>
<feature type="compositionally biased region" description="Polar residues" evidence="1">
    <location>
        <begin position="353"/>
        <end position="364"/>
    </location>
</feature>
<feature type="compositionally biased region" description="Basic and acidic residues" evidence="1">
    <location>
        <begin position="489"/>
        <end position="499"/>
    </location>
</feature>
<feature type="region of interest" description="Disordered" evidence="1">
    <location>
        <begin position="1"/>
        <end position="74"/>
    </location>
</feature>
<gene>
    <name evidence="2" type="ORF">GR138_27840</name>
</gene>
<feature type="compositionally biased region" description="Basic and acidic residues" evidence="1">
    <location>
        <begin position="18"/>
        <end position="53"/>
    </location>
</feature>
<name>A0A6N8SJU1_9HYPH</name>
<feature type="compositionally biased region" description="Basic and acidic residues" evidence="1">
    <location>
        <begin position="335"/>
        <end position="345"/>
    </location>
</feature>
<protein>
    <submittedName>
        <fullName evidence="2">Uncharacterized protein</fullName>
    </submittedName>
</protein>
<organism evidence="2 3">
    <name type="scientific">Shinella kummerowiae</name>
    <dbReference type="NCBI Taxonomy" id="417745"/>
    <lineage>
        <taxon>Bacteria</taxon>
        <taxon>Pseudomonadati</taxon>
        <taxon>Pseudomonadota</taxon>
        <taxon>Alphaproteobacteria</taxon>
        <taxon>Hyphomicrobiales</taxon>
        <taxon>Rhizobiaceae</taxon>
        <taxon>Shinella</taxon>
    </lineage>
</organism>
<feature type="compositionally biased region" description="Low complexity" evidence="1">
    <location>
        <begin position="465"/>
        <end position="483"/>
    </location>
</feature>
<dbReference type="Proteomes" id="UP000435802">
    <property type="component" value="Unassembled WGS sequence"/>
</dbReference>
<accession>A0A6N8SJU1</accession>
<feature type="compositionally biased region" description="Polar residues" evidence="1">
    <location>
        <begin position="55"/>
        <end position="71"/>
    </location>
</feature>
<evidence type="ECO:0000256" key="1">
    <source>
        <dbReference type="SAM" id="MobiDB-lite"/>
    </source>
</evidence>
<proteinExistence type="predicted"/>
<feature type="compositionally biased region" description="Basic and acidic residues" evidence="1">
    <location>
        <begin position="365"/>
        <end position="374"/>
    </location>
</feature>
<evidence type="ECO:0000313" key="2">
    <source>
        <dbReference type="EMBL" id="MXN49019.1"/>
    </source>
</evidence>
<dbReference type="EMBL" id="WUMK01000014">
    <property type="protein sequence ID" value="MXN49019.1"/>
    <property type="molecule type" value="Genomic_DNA"/>
</dbReference>
<feature type="compositionally biased region" description="Low complexity" evidence="1">
    <location>
        <begin position="423"/>
        <end position="440"/>
    </location>
</feature>
<dbReference type="RefSeq" id="WP_160862496.1">
    <property type="nucleotide sequence ID" value="NZ_WUMK01000014.1"/>
</dbReference>
<comment type="caution">
    <text evidence="2">The sequence shown here is derived from an EMBL/GenBank/DDBJ whole genome shotgun (WGS) entry which is preliminary data.</text>
</comment>